<keyword evidence="1" id="KW-0812">Transmembrane</keyword>
<feature type="domain" description="DUF4097" evidence="2">
    <location>
        <begin position="41"/>
        <end position="97"/>
    </location>
</feature>
<keyword evidence="4" id="KW-1185">Reference proteome</keyword>
<evidence type="ECO:0000259" key="2">
    <source>
        <dbReference type="Pfam" id="PF13349"/>
    </source>
</evidence>
<name>A0ABQ1W7D4_9BACL</name>
<organism evidence="3 4">
    <name type="scientific">Paenibacillus aceti</name>
    <dbReference type="NCBI Taxonomy" id="1820010"/>
    <lineage>
        <taxon>Bacteria</taxon>
        <taxon>Bacillati</taxon>
        <taxon>Bacillota</taxon>
        <taxon>Bacilli</taxon>
        <taxon>Bacillales</taxon>
        <taxon>Paenibacillaceae</taxon>
        <taxon>Paenibacillus</taxon>
    </lineage>
</organism>
<accession>A0ABQ1W7D4</accession>
<dbReference type="Proteomes" id="UP000608420">
    <property type="component" value="Unassembled WGS sequence"/>
</dbReference>
<keyword evidence="1" id="KW-1133">Transmembrane helix</keyword>
<feature type="transmembrane region" description="Helical" evidence="1">
    <location>
        <begin position="6"/>
        <end position="25"/>
    </location>
</feature>
<comment type="caution">
    <text evidence="3">The sequence shown here is derived from an EMBL/GenBank/DDBJ whole genome shotgun (WGS) entry which is preliminary data.</text>
</comment>
<evidence type="ECO:0000313" key="3">
    <source>
        <dbReference type="EMBL" id="GGG17542.1"/>
    </source>
</evidence>
<proteinExistence type="predicted"/>
<protein>
    <recommendedName>
        <fullName evidence="2">DUF4097 domain-containing protein</fullName>
    </recommendedName>
</protein>
<reference evidence="4" key="1">
    <citation type="journal article" date="2019" name="Int. J. Syst. Evol. Microbiol.">
        <title>The Global Catalogue of Microorganisms (GCM) 10K type strain sequencing project: providing services to taxonomists for standard genome sequencing and annotation.</title>
        <authorList>
            <consortium name="The Broad Institute Genomics Platform"/>
            <consortium name="The Broad Institute Genome Sequencing Center for Infectious Disease"/>
            <person name="Wu L."/>
            <person name="Ma J."/>
        </authorList>
    </citation>
    <scope>NUCLEOTIDE SEQUENCE [LARGE SCALE GENOMIC DNA]</scope>
    <source>
        <strain evidence="4">CGMCC 1.15420</strain>
    </source>
</reference>
<evidence type="ECO:0000313" key="4">
    <source>
        <dbReference type="Proteomes" id="UP000608420"/>
    </source>
</evidence>
<sequence length="105" mass="11721">MKTNKWILIFLVVVVVGVLVIGLTVGSEKLEIVKQIPADEIQSIEIFNDSWDVEVKSSTDNQVHVDIKGKQKDKKKIPVAVTHQDHKLIIQQTSQMGGAFSIDIK</sequence>
<keyword evidence="1" id="KW-0472">Membrane</keyword>
<dbReference type="InterPro" id="IPR025164">
    <property type="entry name" value="Toastrack_DUF4097"/>
</dbReference>
<dbReference type="Pfam" id="PF13349">
    <property type="entry name" value="DUF4097"/>
    <property type="match status" value="1"/>
</dbReference>
<dbReference type="EMBL" id="BMIW01000048">
    <property type="protein sequence ID" value="GGG17542.1"/>
    <property type="molecule type" value="Genomic_DNA"/>
</dbReference>
<evidence type="ECO:0000256" key="1">
    <source>
        <dbReference type="SAM" id="Phobius"/>
    </source>
</evidence>
<gene>
    <name evidence="3" type="ORF">GCM10010913_44530</name>
</gene>